<dbReference type="PANTHER" id="PTHR38730">
    <property type="entry name" value="SLL7028 PROTEIN"/>
    <property type="match status" value="1"/>
</dbReference>
<dbReference type="Pfam" id="PF13203">
    <property type="entry name" value="DUF2201_N"/>
    <property type="match status" value="1"/>
</dbReference>
<dbReference type="InterPro" id="IPR018698">
    <property type="entry name" value="VWA-like_dom"/>
</dbReference>
<reference evidence="3" key="1">
    <citation type="submission" date="2021-01" db="EMBL/GenBank/DDBJ databases">
        <title>Genome public.</title>
        <authorList>
            <person name="Liu C."/>
            <person name="Sun Q."/>
        </authorList>
    </citation>
    <scope>NUCLEOTIDE SEQUENCE</scope>
    <source>
        <strain evidence="3">YIM B02565</strain>
    </source>
</reference>
<evidence type="ECO:0000259" key="2">
    <source>
        <dbReference type="Pfam" id="PF13203"/>
    </source>
</evidence>
<sequence length="444" mass="52059">MNYEEKSKWLLKKCYEMESPKEFTEEFVRRFWSIIEEVNISLLSGEDNFFGQFIIQAKRKIDFKITWPISTVPTSEGYLMYYNPFLILPLTSKEVGALIKHEIYHIIFNHYERERSLKNKVSSLAINIAMDISINQYIKNLPLFAKKLDAVNLEYNLQLNEDMTIEQYATEIQKVINIRKNNVVKNNNDVFDKEVDLEKAHDSWEQSTLSLDNLKDINKRTSISAYKGKAPKDIEKMILAYSEKEEIVWQKLLRNVINSSRVGYKKTITRKDRRQPDRLDIRGKLPNSIPKIIVAIDISASMSDSEVKSIMKEILSLCKNKLGIIQVIECDKEIRRIYQLNTIKDIKPRLDKHGATCFSPVFEYIKENNLRNEVVIYFTDGVGEEKLRVKPINYRTIWVLTSDEQLSLETSYGAVTRLERVQKEKYDNTYGLQALREAIHDWAR</sequence>
<gene>
    <name evidence="3" type="ORF">JK634_19370</name>
</gene>
<comment type="caution">
    <text evidence="3">The sequence shown here is derived from an EMBL/GenBank/DDBJ whole genome shotgun (WGS) entry which is preliminary data.</text>
</comment>
<dbReference type="RefSeq" id="WP_202769413.1">
    <property type="nucleotide sequence ID" value="NZ_JAESWA010000029.1"/>
</dbReference>
<protein>
    <recommendedName>
        <fullName evidence="5">Peptidase</fullName>
    </recommendedName>
</protein>
<dbReference type="PANTHER" id="PTHR38730:SF1">
    <property type="entry name" value="SLL7028 PROTEIN"/>
    <property type="match status" value="1"/>
</dbReference>
<name>A0A937FKR6_9CLOT</name>
<dbReference type="Pfam" id="PF09967">
    <property type="entry name" value="DUF2201"/>
    <property type="match status" value="1"/>
</dbReference>
<evidence type="ECO:0008006" key="5">
    <source>
        <dbReference type="Google" id="ProtNLM"/>
    </source>
</evidence>
<organism evidence="3 4">
    <name type="scientific">Clostridium paridis</name>
    <dbReference type="NCBI Taxonomy" id="2803863"/>
    <lineage>
        <taxon>Bacteria</taxon>
        <taxon>Bacillati</taxon>
        <taxon>Bacillota</taxon>
        <taxon>Clostridia</taxon>
        <taxon>Eubacteriales</taxon>
        <taxon>Clostridiaceae</taxon>
        <taxon>Clostridium</taxon>
    </lineage>
</organism>
<dbReference type="InterPro" id="IPR025154">
    <property type="entry name" value="Put_metallopeptidase_dom"/>
</dbReference>
<feature type="domain" description="VWA-like" evidence="1">
    <location>
        <begin position="292"/>
        <end position="418"/>
    </location>
</feature>
<proteinExistence type="predicted"/>
<dbReference type="SUPFAM" id="SSF53300">
    <property type="entry name" value="vWA-like"/>
    <property type="match status" value="1"/>
</dbReference>
<feature type="domain" description="Putative metallopeptidase" evidence="2">
    <location>
        <begin position="70"/>
        <end position="260"/>
    </location>
</feature>
<evidence type="ECO:0000259" key="1">
    <source>
        <dbReference type="Pfam" id="PF09967"/>
    </source>
</evidence>
<dbReference type="Proteomes" id="UP000623681">
    <property type="component" value="Unassembled WGS sequence"/>
</dbReference>
<dbReference type="EMBL" id="JAESWA010000029">
    <property type="protein sequence ID" value="MBL4933951.1"/>
    <property type="molecule type" value="Genomic_DNA"/>
</dbReference>
<dbReference type="InterPro" id="IPR036465">
    <property type="entry name" value="vWFA_dom_sf"/>
</dbReference>
<keyword evidence="4" id="KW-1185">Reference proteome</keyword>
<dbReference type="AlphaFoldDB" id="A0A937FKR6"/>
<evidence type="ECO:0000313" key="3">
    <source>
        <dbReference type="EMBL" id="MBL4933951.1"/>
    </source>
</evidence>
<accession>A0A937FKR6</accession>
<evidence type="ECO:0000313" key="4">
    <source>
        <dbReference type="Proteomes" id="UP000623681"/>
    </source>
</evidence>